<gene>
    <name evidence="2" type="ORF">T11_11161</name>
</gene>
<accession>A0A0V1GGU5</accession>
<reference evidence="2 3" key="1">
    <citation type="submission" date="2015-01" db="EMBL/GenBank/DDBJ databases">
        <title>Evolution of Trichinella species and genotypes.</title>
        <authorList>
            <person name="Korhonen P.K."/>
            <person name="Edoardo P."/>
            <person name="Giuseppe L.R."/>
            <person name="Gasser R.B."/>
        </authorList>
    </citation>
    <scope>NUCLEOTIDE SEQUENCE [LARGE SCALE GENOMIC DNA]</scope>
    <source>
        <strain evidence="2">ISS1029</strain>
    </source>
</reference>
<sequence>MKPPHDRRVTCINNKGEPRIPSDPGTLNRNSSKNGQGGRIASPSSSSVILAFASTNKKPSPVQSTTSFLFCTSLSLPAKGIVLVRHDEWNMESEALLVVDIRQ</sequence>
<evidence type="ECO:0000313" key="2">
    <source>
        <dbReference type="EMBL" id="KRY97476.1"/>
    </source>
</evidence>
<evidence type="ECO:0000256" key="1">
    <source>
        <dbReference type="SAM" id="MobiDB-lite"/>
    </source>
</evidence>
<dbReference type="Proteomes" id="UP000055024">
    <property type="component" value="Unassembled WGS sequence"/>
</dbReference>
<organism evidence="2 3">
    <name type="scientific">Trichinella zimbabwensis</name>
    <dbReference type="NCBI Taxonomy" id="268475"/>
    <lineage>
        <taxon>Eukaryota</taxon>
        <taxon>Metazoa</taxon>
        <taxon>Ecdysozoa</taxon>
        <taxon>Nematoda</taxon>
        <taxon>Enoplea</taxon>
        <taxon>Dorylaimia</taxon>
        <taxon>Trichinellida</taxon>
        <taxon>Trichinellidae</taxon>
        <taxon>Trichinella</taxon>
    </lineage>
</organism>
<evidence type="ECO:0000313" key="3">
    <source>
        <dbReference type="Proteomes" id="UP000055024"/>
    </source>
</evidence>
<dbReference type="EMBL" id="JYDP01002024">
    <property type="protein sequence ID" value="KRY97476.1"/>
    <property type="molecule type" value="Genomic_DNA"/>
</dbReference>
<feature type="compositionally biased region" description="Polar residues" evidence="1">
    <location>
        <begin position="25"/>
        <end position="34"/>
    </location>
</feature>
<protein>
    <submittedName>
        <fullName evidence="2">Uncharacterized protein</fullName>
    </submittedName>
</protein>
<dbReference type="AlphaFoldDB" id="A0A0V1GGU5"/>
<comment type="caution">
    <text evidence="2">The sequence shown here is derived from an EMBL/GenBank/DDBJ whole genome shotgun (WGS) entry which is preliminary data.</text>
</comment>
<feature type="region of interest" description="Disordered" evidence="1">
    <location>
        <begin position="1"/>
        <end position="43"/>
    </location>
</feature>
<keyword evidence="3" id="KW-1185">Reference proteome</keyword>
<name>A0A0V1GGU5_9BILA</name>
<proteinExistence type="predicted"/>